<feature type="region of interest" description="Disordered" evidence="19">
    <location>
        <begin position="643"/>
        <end position="696"/>
    </location>
</feature>
<evidence type="ECO:0000256" key="19">
    <source>
        <dbReference type="SAM" id="MobiDB-lite"/>
    </source>
</evidence>
<dbReference type="InterPro" id="IPR057286">
    <property type="entry name" value="PUA_NSUN2"/>
</dbReference>
<dbReference type="Pfam" id="PF25376">
    <property type="entry name" value="Pre-PUA_NSUN2"/>
    <property type="match status" value="1"/>
</dbReference>
<dbReference type="PANTHER" id="PTHR22808:SF1">
    <property type="entry name" value="RNA CYTOSINE-C(5)-METHYLTRANSFERASE NSUN2-RELATED"/>
    <property type="match status" value="1"/>
</dbReference>
<evidence type="ECO:0000256" key="6">
    <source>
        <dbReference type="ARBA" id="ARBA00022691"/>
    </source>
</evidence>
<feature type="compositionally biased region" description="Basic and acidic residues" evidence="19">
    <location>
        <begin position="660"/>
        <end position="669"/>
    </location>
</feature>
<evidence type="ECO:0000256" key="5">
    <source>
        <dbReference type="ARBA" id="ARBA00022679"/>
    </source>
</evidence>
<dbReference type="SUPFAM" id="SSF53335">
    <property type="entry name" value="S-adenosyl-L-methionine-dependent methyltransferases"/>
    <property type="match status" value="1"/>
</dbReference>
<dbReference type="InterPro" id="IPR029063">
    <property type="entry name" value="SAM-dependent_MTases_sf"/>
</dbReference>
<comment type="catalytic activity">
    <reaction evidence="14">
        <text>cytidine(50) in tRNA + S-adenosyl-L-methionine = 5-methylcytidine(50) in tRNA + S-adenosyl-L-homocysteine + H(+)</text>
        <dbReference type="Rhea" id="RHEA:61488"/>
        <dbReference type="Rhea" id="RHEA-COMP:15838"/>
        <dbReference type="Rhea" id="RHEA-COMP:15839"/>
        <dbReference type="ChEBI" id="CHEBI:15378"/>
        <dbReference type="ChEBI" id="CHEBI:57856"/>
        <dbReference type="ChEBI" id="CHEBI:59789"/>
        <dbReference type="ChEBI" id="CHEBI:74483"/>
        <dbReference type="ChEBI" id="CHEBI:82748"/>
    </reaction>
    <physiologicalReaction direction="left-to-right" evidence="14">
        <dbReference type="Rhea" id="RHEA:61489"/>
    </physiologicalReaction>
</comment>
<feature type="binding site" evidence="18">
    <location>
        <position position="197"/>
    </location>
    <ligand>
        <name>S-adenosyl-L-methionine</name>
        <dbReference type="ChEBI" id="CHEBI:59789"/>
    </ligand>
</feature>
<keyword evidence="8 18" id="KW-0694">RNA-binding</keyword>
<keyword evidence="7" id="KW-0819">tRNA processing</keyword>
<dbReference type="PRINTS" id="PR02008">
    <property type="entry name" value="RCMTFAMILY"/>
</dbReference>
<dbReference type="InterPro" id="IPR023267">
    <property type="entry name" value="RCMT"/>
</dbReference>
<comment type="similarity">
    <text evidence="18">Belongs to the class I-like SAM-binding methyltransferase superfamily. RsmB/NOP family.</text>
</comment>
<dbReference type="EC" id="2.1.1.203" evidence="2"/>
<dbReference type="GO" id="GO:0005634">
    <property type="term" value="C:nucleus"/>
    <property type="evidence" value="ECO:0007669"/>
    <property type="project" value="UniProtKB-SubCell"/>
</dbReference>
<evidence type="ECO:0000256" key="18">
    <source>
        <dbReference type="PROSITE-ProRule" id="PRU01023"/>
    </source>
</evidence>
<gene>
    <name evidence="21" type="primary">Nsun3-002</name>
</gene>
<organism evidence="21">
    <name type="scientific">Phallusia mammillata</name>
    <dbReference type="NCBI Taxonomy" id="59560"/>
    <lineage>
        <taxon>Eukaryota</taxon>
        <taxon>Metazoa</taxon>
        <taxon>Chordata</taxon>
        <taxon>Tunicata</taxon>
        <taxon>Ascidiacea</taxon>
        <taxon>Phlebobranchia</taxon>
        <taxon>Ascidiidae</taxon>
        <taxon>Phallusia</taxon>
    </lineage>
</organism>
<dbReference type="EMBL" id="LR788592">
    <property type="protein sequence ID" value="CAB3264454.1"/>
    <property type="molecule type" value="mRNA"/>
</dbReference>
<evidence type="ECO:0000256" key="1">
    <source>
        <dbReference type="ARBA" id="ARBA00004123"/>
    </source>
</evidence>
<evidence type="ECO:0000259" key="20">
    <source>
        <dbReference type="PROSITE" id="PS51686"/>
    </source>
</evidence>
<evidence type="ECO:0000256" key="3">
    <source>
        <dbReference type="ARBA" id="ARBA00022555"/>
    </source>
</evidence>
<protein>
    <recommendedName>
        <fullName evidence="2">tRNA (cytosine(34)-C(5))-methyltransferase</fullName>
        <ecNumber evidence="2">2.1.1.203</ecNumber>
    </recommendedName>
    <alternativeName>
        <fullName evidence="11">NOL1/NOP2/Sun domain family member 2</fullName>
    </alternativeName>
    <alternativeName>
        <fullName evidence="12">mRNA cytosine C(5)-methyltransferase</fullName>
    </alternativeName>
    <alternativeName>
        <fullName evidence="10">tRNA cytosine C(5)-methyltransferase</fullName>
    </alternativeName>
</protein>
<dbReference type="Pfam" id="PF01189">
    <property type="entry name" value="Methyltr_RsmB-F"/>
    <property type="match status" value="1"/>
</dbReference>
<feature type="active site" description="Nucleophile" evidence="18">
    <location>
        <position position="304"/>
    </location>
</feature>
<dbReference type="InterPro" id="IPR057285">
    <property type="entry name" value="Pre-PUA_NSUN2"/>
</dbReference>
<dbReference type="GO" id="GO:0000049">
    <property type="term" value="F:tRNA binding"/>
    <property type="evidence" value="ECO:0007669"/>
    <property type="project" value="UniProtKB-KW"/>
</dbReference>
<sequence>MGRHRKKFQKKGERAERGHYKDIVRENENYKNYYKEQACFDVAELDLFIESMQQPLPAVFRITGYKKHAKQLLKNMKNTHFEEMTALTIQDELVKTPVALPWYPAQLAWQTDLNRTQIRKNPQLQKFHAFLIAETESGHISRQEAVSMIPPLLLDVKPHHKVLDMCAAPGSKTAQIVELLHQDDSTPIPGGICVANDKDNKRCYMLVHQINRLNSPSSIIVNHDAATFPDIYLKNSDGKERALQYDRVLCDVPCSGDGTLRKNTDVWVKWNIANSIYLHGIQLKILIRGLELLTNGGQLVYSTCSLNPIEDEAVVAAAMHKCGAAVELLKVELPGLKWSPGTTSWRVMDKMQNWYEKYEDLPDTVKNIVKTMFPPEDKDEVRNMHLERCLRLLPHQQDTGGFFVAVLRKVSNLPWQKVISEEELNGSPKQPPKKKRKWVPGFKEDPFVFFGDEEQGIIDEVKSFYGLSDNFPHQQLMCRTKTGKKRHIYFVSELVRNIVVNNEESLKVINTGVRVLSRADNTQAGVKCAFRLVHDGSESMEQFMSERLVKITIEDAIALLSEEQPKFEQLTEVLQKKLLNLDPGSLMFKYVPPNPEADVECDLLMCGWKGGRSARLYMCRNERMHFLHMVGQPVPEYLLPNKSSRRSRAEANAQGNNGVGKEETEEKSEMSNASEDVVNNPDVVEEKVVLENDATV</sequence>
<dbReference type="PRINTS" id="PR02011">
    <property type="entry name" value="RCMTNCL1"/>
</dbReference>
<dbReference type="InterPro" id="IPR001678">
    <property type="entry name" value="MeTrfase_RsmB-F_NOP2_dom"/>
</dbReference>
<feature type="binding site" evidence="18">
    <location>
        <begin position="166"/>
        <end position="172"/>
    </location>
    <ligand>
        <name>S-adenosyl-L-methionine</name>
        <dbReference type="ChEBI" id="CHEBI:59789"/>
    </ligand>
</feature>
<dbReference type="AlphaFoldDB" id="A0A6F9DM01"/>
<comment type="catalytic activity">
    <reaction evidence="13">
        <text>cytidine(49) in tRNA + S-adenosyl-L-methionine = 5-methylcytidine(49) in tRNA + S-adenosyl-L-homocysteine + H(+)</text>
        <dbReference type="Rhea" id="RHEA:42952"/>
        <dbReference type="Rhea" id="RHEA-COMP:10294"/>
        <dbReference type="Rhea" id="RHEA-COMP:10385"/>
        <dbReference type="ChEBI" id="CHEBI:15378"/>
        <dbReference type="ChEBI" id="CHEBI:57856"/>
        <dbReference type="ChEBI" id="CHEBI:59789"/>
        <dbReference type="ChEBI" id="CHEBI:74483"/>
        <dbReference type="ChEBI" id="CHEBI:82748"/>
    </reaction>
    <physiologicalReaction direction="left-to-right" evidence="13">
        <dbReference type="Rhea" id="RHEA:42953"/>
    </physiologicalReaction>
</comment>
<evidence type="ECO:0000256" key="16">
    <source>
        <dbReference type="ARBA" id="ARBA00049323"/>
    </source>
</evidence>
<dbReference type="PROSITE" id="PS51686">
    <property type="entry name" value="SAM_MT_RSMB_NOP"/>
    <property type="match status" value="1"/>
</dbReference>
<reference evidence="21" key="1">
    <citation type="submission" date="2020-04" db="EMBL/GenBank/DDBJ databases">
        <authorList>
            <person name="Neveu A P."/>
        </authorList>
    </citation>
    <scope>NUCLEOTIDE SEQUENCE</scope>
    <source>
        <tissue evidence="21">Whole embryo</tissue>
    </source>
</reference>
<dbReference type="PANTHER" id="PTHR22808">
    <property type="entry name" value="NCL1 YEAST -RELATED NOL1/NOP2/FMU SUN DOMAIN-CONTAINING"/>
    <property type="match status" value="1"/>
</dbReference>
<keyword evidence="3" id="KW-0820">tRNA-binding</keyword>
<dbReference type="GO" id="GO:0016428">
    <property type="term" value="F:tRNA (cytidine-5-)-methyltransferase activity"/>
    <property type="evidence" value="ECO:0007669"/>
    <property type="project" value="InterPro"/>
</dbReference>
<dbReference type="GO" id="GO:0030488">
    <property type="term" value="P:tRNA methylation"/>
    <property type="evidence" value="ECO:0007669"/>
    <property type="project" value="TreeGrafter"/>
</dbReference>
<evidence type="ECO:0000256" key="11">
    <source>
        <dbReference type="ARBA" id="ARBA00032770"/>
    </source>
</evidence>
<dbReference type="InterPro" id="IPR049560">
    <property type="entry name" value="MeTrfase_RsmB-F_NOP2_cat"/>
</dbReference>
<dbReference type="Gene3D" id="3.40.50.150">
    <property type="entry name" value="Vaccinia Virus protein VP39"/>
    <property type="match status" value="1"/>
</dbReference>
<comment type="catalytic activity">
    <reaction evidence="17">
        <text>a cytidine in mRNA + S-adenosyl-L-methionine = a 5-methylcytidine in mRNA + S-adenosyl-L-homocysteine + H(+)</text>
        <dbReference type="Rhea" id="RHEA:61464"/>
        <dbReference type="Rhea" id="RHEA-COMP:15145"/>
        <dbReference type="Rhea" id="RHEA-COMP:15826"/>
        <dbReference type="ChEBI" id="CHEBI:15378"/>
        <dbReference type="ChEBI" id="CHEBI:57856"/>
        <dbReference type="ChEBI" id="CHEBI:59789"/>
        <dbReference type="ChEBI" id="CHEBI:74483"/>
        <dbReference type="ChEBI" id="CHEBI:82748"/>
    </reaction>
    <physiologicalReaction direction="left-to-right" evidence="17">
        <dbReference type="Rhea" id="RHEA:61465"/>
    </physiologicalReaction>
</comment>
<dbReference type="GO" id="GO:0005737">
    <property type="term" value="C:cytoplasm"/>
    <property type="evidence" value="ECO:0007669"/>
    <property type="project" value="TreeGrafter"/>
</dbReference>
<evidence type="ECO:0000256" key="12">
    <source>
        <dbReference type="ARBA" id="ARBA00032819"/>
    </source>
</evidence>
<comment type="catalytic activity">
    <reaction evidence="15">
        <text>cytidine(34) in tRNA precursor + S-adenosyl-L-methionine = 5-methylcytidine(34) in tRNA precursor + S-adenosyl-L-homocysteine + H(+)</text>
        <dbReference type="Rhea" id="RHEA:42940"/>
        <dbReference type="Rhea" id="RHEA-COMP:10291"/>
        <dbReference type="Rhea" id="RHEA-COMP:10295"/>
        <dbReference type="ChEBI" id="CHEBI:15378"/>
        <dbReference type="ChEBI" id="CHEBI:57856"/>
        <dbReference type="ChEBI" id="CHEBI:59789"/>
        <dbReference type="ChEBI" id="CHEBI:74483"/>
        <dbReference type="ChEBI" id="CHEBI:82748"/>
        <dbReference type="EC" id="2.1.1.203"/>
    </reaction>
    <physiologicalReaction direction="left-to-right" evidence="15">
        <dbReference type="Rhea" id="RHEA:42941"/>
    </physiologicalReaction>
</comment>
<feature type="binding site" evidence="18">
    <location>
        <position position="224"/>
    </location>
    <ligand>
        <name>S-adenosyl-L-methionine</name>
        <dbReference type="ChEBI" id="CHEBI:59789"/>
    </ligand>
</feature>
<evidence type="ECO:0000256" key="17">
    <source>
        <dbReference type="ARBA" id="ARBA00049365"/>
    </source>
</evidence>
<name>A0A6F9DM01_9ASCI</name>
<evidence type="ECO:0000256" key="15">
    <source>
        <dbReference type="ARBA" id="ARBA00049286"/>
    </source>
</evidence>
<evidence type="ECO:0000256" key="13">
    <source>
        <dbReference type="ARBA" id="ARBA00048755"/>
    </source>
</evidence>
<evidence type="ECO:0000256" key="14">
    <source>
        <dbReference type="ARBA" id="ARBA00048936"/>
    </source>
</evidence>
<proteinExistence type="evidence at transcript level"/>
<keyword evidence="6 18" id="KW-0949">S-adenosyl-L-methionine</keyword>
<keyword evidence="9" id="KW-0539">Nucleus</keyword>
<comment type="catalytic activity">
    <reaction evidence="16">
        <text>cytidine(48) in tRNA + S-adenosyl-L-methionine = 5-methylcytidine(48) in tRNA + S-adenosyl-L-homocysteine + H(+)</text>
        <dbReference type="Rhea" id="RHEA:42948"/>
        <dbReference type="Rhea" id="RHEA-COMP:10293"/>
        <dbReference type="Rhea" id="RHEA-COMP:10297"/>
        <dbReference type="ChEBI" id="CHEBI:15378"/>
        <dbReference type="ChEBI" id="CHEBI:57856"/>
        <dbReference type="ChEBI" id="CHEBI:59789"/>
        <dbReference type="ChEBI" id="CHEBI:74483"/>
        <dbReference type="ChEBI" id="CHEBI:82748"/>
    </reaction>
    <physiologicalReaction direction="left-to-right" evidence="16">
        <dbReference type="Rhea" id="RHEA:42949"/>
    </physiologicalReaction>
</comment>
<keyword evidence="5 18" id="KW-0808">Transferase</keyword>
<evidence type="ECO:0000256" key="4">
    <source>
        <dbReference type="ARBA" id="ARBA00022603"/>
    </source>
</evidence>
<feature type="binding site" evidence="18">
    <location>
        <position position="251"/>
    </location>
    <ligand>
        <name>S-adenosyl-L-methionine</name>
        <dbReference type="ChEBI" id="CHEBI:59789"/>
    </ligand>
</feature>
<evidence type="ECO:0000256" key="10">
    <source>
        <dbReference type="ARBA" id="ARBA00032179"/>
    </source>
</evidence>
<evidence type="ECO:0000256" key="8">
    <source>
        <dbReference type="ARBA" id="ARBA00022884"/>
    </source>
</evidence>
<feature type="domain" description="SAM-dependent MTase RsmB/NOP-type" evidence="20">
    <location>
        <begin position="48"/>
        <end position="410"/>
    </location>
</feature>
<accession>A0A6F9DM01</accession>
<keyword evidence="4 18" id="KW-0489">Methyltransferase</keyword>
<dbReference type="InterPro" id="IPR023270">
    <property type="entry name" value="RCMT_NCL1"/>
</dbReference>
<evidence type="ECO:0000256" key="9">
    <source>
        <dbReference type="ARBA" id="ARBA00023242"/>
    </source>
</evidence>
<evidence type="ECO:0000256" key="2">
    <source>
        <dbReference type="ARBA" id="ARBA00012629"/>
    </source>
</evidence>
<evidence type="ECO:0000256" key="7">
    <source>
        <dbReference type="ARBA" id="ARBA00022694"/>
    </source>
</evidence>
<evidence type="ECO:0000313" key="21">
    <source>
        <dbReference type="EMBL" id="CAB3264454.1"/>
    </source>
</evidence>
<dbReference type="Pfam" id="PF25378">
    <property type="entry name" value="PUA_NSUN2"/>
    <property type="match status" value="1"/>
</dbReference>
<comment type="subcellular location">
    <subcellularLocation>
        <location evidence="1">Nucleus</location>
    </subcellularLocation>
</comment>